<reference evidence="1 2" key="1">
    <citation type="submission" date="2016-10" db="EMBL/GenBank/DDBJ databases">
        <title>Chromobacterium muskegensis sp. nov., an insecticidal bacterium isolated from Sphagnum bogs.</title>
        <authorList>
            <person name="Sparks M.E."/>
            <person name="Blackburn M.B."/>
            <person name="Gundersen-Rindal D.E."/>
            <person name="Mitchell A."/>
            <person name="Farrar R."/>
            <person name="Kuhar D."/>
        </authorList>
    </citation>
    <scope>NUCLEOTIDE SEQUENCE [LARGE SCALE GENOMIC DNA]</scope>
    <source>
        <strain evidence="1 2">21-1</strain>
    </source>
</reference>
<name>A0A1D9LE35_9NEIS</name>
<evidence type="ECO:0000313" key="2">
    <source>
        <dbReference type="Proteomes" id="UP000178776"/>
    </source>
</evidence>
<evidence type="ECO:0000313" key="1">
    <source>
        <dbReference type="EMBL" id="AOZ49500.1"/>
    </source>
</evidence>
<dbReference type="KEGG" id="cvc:BKX93_05465"/>
<organism evidence="1 2">
    <name type="scientific">Chromobacterium vaccinii</name>
    <dbReference type="NCBI Taxonomy" id="1108595"/>
    <lineage>
        <taxon>Bacteria</taxon>
        <taxon>Pseudomonadati</taxon>
        <taxon>Pseudomonadota</taxon>
        <taxon>Betaproteobacteria</taxon>
        <taxon>Neisseriales</taxon>
        <taxon>Chromobacteriaceae</taxon>
        <taxon>Chromobacterium</taxon>
    </lineage>
</organism>
<dbReference type="EMBL" id="CP017707">
    <property type="protein sequence ID" value="AOZ49500.1"/>
    <property type="molecule type" value="Genomic_DNA"/>
</dbReference>
<accession>A0A1D9LE35</accession>
<dbReference type="Proteomes" id="UP000178776">
    <property type="component" value="Chromosome"/>
</dbReference>
<gene>
    <name evidence="1" type="ORF">BKX93_05465</name>
</gene>
<dbReference type="GeneID" id="68840651"/>
<dbReference type="RefSeq" id="WP_046167283.1">
    <property type="nucleotide sequence ID" value="NZ_CP017707.1"/>
</dbReference>
<protein>
    <submittedName>
        <fullName evidence="1">Uncharacterized protein</fullName>
    </submittedName>
</protein>
<sequence length="274" mass="30216">MEFLFDLDDPLQCLEHIYQFLSPMVVAFHPKKSAGRTGPCFGSGLLLSYRGEKFIVTSEAVLSAACVNHGQNVVASNGSRQWPLLQLRCASPQHLDLAAIHLPADWLARHPVENCFELDYGTLPDPMASAFTLLLGYPVSNGRPAGQLSSAIGVVSRPYSSNTRRNQVVQPLFVEFDSRDILSRCRLDKSTLQAFYQLGGAPAISLYHSFQQDSNRLTAYLQGVVVEWDHARIGATVTSSALLSGFLDSFLLRLRQDGEAAPPELAELLARFRH</sequence>
<proteinExistence type="predicted"/>
<dbReference type="AlphaFoldDB" id="A0A1D9LE35"/>